<feature type="compositionally biased region" description="Basic residues" evidence="6">
    <location>
        <begin position="335"/>
        <end position="344"/>
    </location>
</feature>
<dbReference type="InterPro" id="IPR003593">
    <property type="entry name" value="AAA+_ATPase"/>
</dbReference>
<dbReference type="Pfam" id="PF00005">
    <property type="entry name" value="ABC_tran"/>
    <property type="match status" value="1"/>
</dbReference>
<evidence type="ECO:0000256" key="4">
    <source>
        <dbReference type="ARBA" id="ARBA00022840"/>
    </source>
</evidence>
<evidence type="ECO:0000256" key="1">
    <source>
        <dbReference type="ARBA" id="ARBA00005417"/>
    </source>
</evidence>
<dbReference type="GO" id="GO:0005886">
    <property type="term" value="C:plasma membrane"/>
    <property type="evidence" value="ECO:0007669"/>
    <property type="project" value="TreeGrafter"/>
</dbReference>
<dbReference type="GO" id="GO:1903805">
    <property type="term" value="P:L-valine import across plasma membrane"/>
    <property type="evidence" value="ECO:0007669"/>
    <property type="project" value="TreeGrafter"/>
</dbReference>
<evidence type="ECO:0000256" key="5">
    <source>
        <dbReference type="ARBA" id="ARBA00022970"/>
    </source>
</evidence>
<reference evidence="8 9" key="1">
    <citation type="submission" date="2019-12" db="EMBL/GenBank/DDBJ databases">
        <title>Nitratireductor arenosus sp. nov., Isolated from sea sand, Jeju island, South Korea.</title>
        <authorList>
            <person name="Kim W."/>
        </authorList>
    </citation>
    <scope>NUCLEOTIDE SEQUENCE [LARGE SCALE GENOMIC DNA]</scope>
    <source>
        <strain evidence="8 9">CAU 1489</strain>
    </source>
</reference>
<proteinExistence type="inferred from homology"/>
<dbReference type="GO" id="GO:0016887">
    <property type="term" value="F:ATP hydrolysis activity"/>
    <property type="evidence" value="ECO:0007669"/>
    <property type="project" value="InterPro"/>
</dbReference>
<dbReference type="SMART" id="SM00382">
    <property type="entry name" value="AAA"/>
    <property type="match status" value="1"/>
</dbReference>
<gene>
    <name evidence="8" type="ORF">GN330_04960</name>
</gene>
<evidence type="ECO:0000259" key="7">
    <source>
        <dbReference type="PROSITE" id="PS50893"/>
    </source>
</evidence>
<evidence type="ECO:0000256" key="2">
    <source>
        <dbReference type="ARBA" id="ARBA00022448"/>
    </source>
</evidence>
<keyword evidence="3" id="KW-0547">Nucleotide-binding</keyword>
<feature type="region of interest" description="Disordered" evidence="6">
    <location>
        <begin position="463"/>
        <end position="493"/>
    </location>
</feature>
<dbReference type="PROSITE" id="PS50893">
    <property type="entry name" value="ABC_TRANSPORTER_2"/>
    <property type="match status" value="1"/>
</dbReference>
<comment type="similarity">
    <text evidence="1">Belongs to the ABC transporter superfamily.</text>
</comment>
<dbReference type="GO" id="GO:0015188">
    <property type="term" value="F:L-isoleucine transmembrane transporter activity"/>
    <property type="evidence" value="ECO:0007669"/>
    <property type="project" value="TreeGrafter"/>
</dbReference>
<dbReference type="AlphaFoldDB" id="A0A844QET6"/>
<feature type="compositionally biased region" description="Basic residues" evidence="6">
    <location>
        <begin position="480"/>
        <end position="493"/>
    </location>
</feature>
<dbReference type="GO" id="GO:0005524">
    <property type="term" value="F:ATP binding"/>
    <property type="evidence" value="ECO:0007669"/>
    <property type="project" value="UniProtKB-KW"/>
</dbReference>
<comment type="caution">
    <text evidence="8">The sequence shown here is derived from an EMBL/GenBank/DDBJ whole genome shotgun (WGS) entry which is preliminary data.</text>
</comment>
<dbReference type="PANTHER" id="PTHR45772">
    <property type="entry name" value="CONSERVED COMPONENT OF ABC TRANSPORTER FOR NATURAL AMINO ACIDS-RELATED"/>
    <property type="match status" value="1"/>
</dbReference>
<dbReference type="InterPro" id="IPR032823">
    <property type="entry name" value="BCA_ABC_TP_C"/>
</dbReference>
<dbReference type="EMBL" id="WPHG01000001">
    <property type="protein sequence ID" value="MVA96598.1"/>
    <property type="molecule type" value="Genomic_DNA"/>
</dbReference>
<dbReference type="CDD" id="cd03219">
    <property type="entry name" value="ABC_Mj1267_LivG_branched"/>
    <property type="match status" value="1"/>
</dbReference>
<dbReference type="GO" id="GO:0015192">
    <property type="term" value="F:L-phenylalanine transmembrane transporter activity"/>
    <property type="evidence" value="ECO:0007669"/>
    <property type="project" value="TreeGrafter"/>
</dbReference>
<feature type="domain" description="ABC transporter" evidence="7">
    <location>
        <begin position="23"/>
        <end position="302"/>
    </location>
</feature>
<dbReference type="GO" id="GO:0015808">
    <property type="term" value="P:L-alanine transport"/>
    <property type="evidence" value="ECO:0007669"/>
    <property type="project" value="TreeGrafter"/>
</dbReference>
<feature type="compositionally biased region" description="Low complexity" evidence="6">
    <location>
        <begin position="345"/>
        <end position="359"/>
    </location>
</feature>
<dbReference type="SUPFAM" id="SSF52540">
    <property type="entry name" value="P-loop containing nucleoside triphosphate hydrolases"/>
    <property type="match status" value="1"/>
</dbReference>
<keyword evidence="2" id="KW-0813">Transport</keyword>
<feature type="region of interest" description="Disordered" evidence="6">
    <location>
        <begin position="323"/>
        <end position="403"/>
    </location>
</feature>
<organism evidence="8 9">
    <name type="scientific">Nitratireductor arenosus</name>
    <dbReference type="NCBI Taxonomy" id="2682096"/>
    <lineage>
        <taxon>Bacteria</taxon>
        <taxon>Pseudomonadati</taxon>
        <taxon>Pseudomonadota</taxon>
        <taxon>Alphaproteobacteria</taxon>
        <taxon>Hyphomicrobiales</taxon>
        <taxon>Phyllobacteriaceae</taxon>
        <taxon>Nitratireductor</taxon>
    </lineage>
</organism>
<dbReference type="InterPro" id="IPR003439">
    <property type="entry name" value="ABC_transporter-like_ATP-bd"/>
</dbReference>
<dbReference type="InterPro" id="IPR027417">
    <property type="entry name" value="P-loop_NTPase"/>
</dbReference>
<evidence type="ECO:0000256" key="6">
    <source>
        <dbReference type="SAM" id="MobiDB-lite"/>
    </source>
</evidence>
<evidence type="ECO:0000313" key="8">
    <source>
        <dbReference type="EMBL" id="MVA96598.1"/>
    </source>
</evidence>
<accession>A0A844QET6</accession>
<dbReference type="Proteomes" id="UP000463224">
    <property type="component" value="Unassembled WGS sequence"/>
</dbReference>
<protein>
    <submittedName>
        <fullName evidence="8">ATP-binding cassette domain-containing protein</fullName>
    </submittedName>
</protein>
<dbReference type="GO" id="GO:0005304">
    <property type="term" value="F:L-valine transmembrane transporter activity"/>
    <property type="evidence" value="ECO:0007669"/>
    <property type="project" value="TreeGrafter"/>
</dbReference>
<name>A0A844QET6_9HYPH</name>
<sequence>MGSVLQNEVDGAAPARWDETPILSVEHLTMRFGGLVAVNDLSFNVGRGDITALIGPNGAGKTTVFNCVTGFYKPTEGRTAMRHGAGLQASAIEEVTRSDRRYKESPQGSVYLLERMPDFEISQRAKVARTFQNIRLFGGMTALENLLVAQHNPLMIASLFTIGGILGVPGYKKAEKQAIEKARYWLEQVHLTERADDPAADLPYGAQRRLEIARAMCTDPLLLCLDEPAAGLNPRESHELNELLKFIRETHGTSILLIEHDMGVVMEISDHVIVLDYGVKISDGDALHVKSDPRVIAAYLGVDDEAEIDVPEIKHDLEEVVEEAQELAAADKSKPKPKPKKPRPAAKASGAKPAARNAGSPARAKAVVPAPSEIKIKNAADFPGRQPHGTKKPGPPGADNLTRIKGIGPANEKKLNALGIWRFGQIAVWKAPEVDWVGAWLAFPGRIQREEWVKQAKTLAKGGATAFSKRVDKGDVPTSKARKPRSGGKGGKP</sequence>
<dbReference type="Pfam" id="PF12399">
    <property type="entry name" value="BCA_ABC_TP_C"/>
    <property type="match status" value="1"/>
</dbReference>
<dbReference type="PANTHER" id="PTHR45772:SF11">
    <property type="entry name" value="HIGH-AFFINITY BRANCHED-CHAIN AMINO ACID TRANSPORT ATP-BINDING PROTEIN LIVG"/>
    <property type="match status" value="1"/>
</dbReference>
<keyword evidence="5" id="KW-0029">Amino-acid transport</keyword>
<dbReference type="GO" id="GO:0042941">
    <property type="term" value="P:D-alanine transmembrane transport"/>
    <property type="evidence" value="ECO:0007669"/>
    <property type="project" value="TreeGrafter"/>
</dbReference>
<dbReference type="GO" id="GO:1903806">
    <property type="term" value="P:L-isoleucine import across plasma membrane"/>
    <property type="evidence" value="ECO:0007669"/>
    <property type="project" value="TreeGrafter"/>
</dbReference>
<dbReference type="InterPro" id="IPR051120">
    <property type="entry name" value="ABC_AA/LPS_Transport"/>
</dbReference>
<dbReference type="Gene3D" id="3.40.50.300">
    <property type="entry name" value="P-loop containing nucleotide triphosphate hydrolases"/>
    <property type="match status" value="1"/>
</dbReference>
<evidence type="ECO:0000256" key="3">
    <source>
        <dbReference type="ARBA" id="ARBA00022741"/>
    </source>
</evidence>
<evidence type="ECO:0000313" key="9">
    <source>
        <dbReference type="Proteomes" id="UP000463224"/>
    </source>
</evidence>
<keyword evidence="9" id="KW-1185">Reference proteome</keyword>
<keyword evidence="4 8" id="KW-0067">ATP-binding</keyword>